<dbReference type="GO" id="GO:0003677">
    <property type="term" value="F:DNA binding"/>
    <property type="evidence" value="ECO:0007669"/>
    <property type="project" value="InterPro"/>
</dbReference>
<evidence type="ECO:0000313" key="3">
    <source>
        <dbReference type="EMBL" id="RDJ26966.1"/>
    </source>
</evidence>
<proteinExistence type="predicted"/>
<dbReference type="Proteomes" id="UP000255207">
    <property type="component" value="Unassembled WGS sequence"/>
</dbReference>
<name>A0A370L9N8_9HYPH</name>
<dbReference type="AlphaFoldDB" id="A0A370L9N8"/>
<dbReference type="Gene3D" id="1.10.10.10">
    <property type="entry name" value="Winged helix-like DNA-binding domain superfamily/Winged helix DNA-binding domain"/>
    <property type="match status" value="1"/>
</dbReference>
<dbReference type="SUPFAM" id="SSF46785">
    <property type="entry name" value="Winged helix' DNA-binding domain"/>
    <property type="match status" value="1"/>
</dbReference>
<feature type="domain" description="HTH iclR-type" evidence="1">
    <location>
        <begin position="2"/>
        <end position="35"/>
    </location>
</feature>
<comment type="caution">
    <text evidence="3">The sequence shown here is derived from an EMBL/GenBank/DDBJ whole genome shotgun (WGS) entry which is preliminary data.</text>
</comment>
<dbReference type="InterPro" id="IPR036388">
    <property type="entry name" value="WH-like_DNA-bd_sf"/>
</dbReference>
<evidence type="ECO:0000313" key="4">
    <source>
        <dbReference type="Proteomes" id="UP000255207"/>
    </source>
</evidence>
<keyword evidence="4" id="KW-1185">Reference proteome</keyword>
<accession>A0A370L9N8</accession>
<dbReference type="EMBL" id="QQTP01000003">
    <property type="protein sequence ID" value="RDJ26966.1"/>
    <property type="molecule type" value="Genomic_DNA"/>
</dbReference>
<dbReference type="Pfam" id="PF09339">
    <property type="entry name" value="HTH_IclR"/>
    <property type="match status" value="1"/>
</dbReference>
<organism evidence="3 4">
    <name type="scientific">Bosea caraganae</name>
    <dbReference type="NCBI Taxonomy" id="2763117"/>
    <lineage>
        <taxon>Bacteria</taxon>
        <taxon>Pseudomonadati</taxon>
        <taxon>Pseudomonadota</taxon>
        <taxon>Alphaproteobacteria</taxon>
        <taxon>Hyphomicrobiales</taxon>
        <taxon>Boseaceae</taxon>
        <taxon>Bosea</taxon>
    </lineage>
</organism>
<feature type="non-terminal residue" evidence="3">
    <location>
        <position position="35"/>
    </location>
</feature>
<dbReference type="GO" id="GO:0006355">
    <property type="term" value="P:regulation of DNA-templated transcription"/>
    <property type="evidence" value="ECO:0007669"/>
    <property type="project" value="InterPro"/>
</dbReference>
<evidence type="ECO:0000259" key="1">
    <source>
        <dbReference type="Pfam" id="PF09339"/>
    </source>
</evidence>
<evidence type="ECO:0000313" key="2">
    <source>
        <dbReference type="EMBL" id="RDJ20243.1"/>
    </source>
</evidence>
<gene>
    <name evidence="3" type="ORF">DWE98_09005</name>
    <name evidence="2" type="ORF">DWE98_25955</name>
</gene>
<dbReference type="InterPro" id="IPR005471">
    <property type="entry name" value="Tscrpt_reg_IclR_N"/>
</dbReference>
<dbReference type="EMBL" id="QQTP01000021">
    <property type="protein sequence ID" value="RDJ20243.1"/>
    <property type="molecule type" value="Genomic_DNA"/>
</dbReference>
<dbReference type="InterPro" id="IPR036390">
    <property type="entry name" value="WH_DNA-bd_sf"/>
</dbReference>
<sequence>MGGVSVTVVADEIGLPKSGAHRLLADLIRLGYVRQ</sequence>
<protein>
    <submittedName>
        <fullName evidence="3">IclR family transcriptional regulator</fullName>
    </submittedName>
</protein>
<reference evidence="4" key="2">
    <citation type="submission" date="2018-07" db="EMBL/GenBank/DDBJ databases">
        <authorList>
            <person name="Safronova V.I."/>
            <person name="Chirak E.R."/>
            <person name="Sazanova A.L."/>
        </authorList>
    </citation>
    <scope>NUCLEOTIDE SEQUENCE [LARGE SCALE GENOMIC DNA]</scope>
    <source>
        <strain evidence="4">RCAM04685</strain>
    </source>
</reference>
<reference evidence="3" key="1">
    <citation type="submission" date="2018-07" db="EMBL/GenBank/DDBJ databases">
        <authorList>
            <person name="Quirk P.G."/>
            <person name="Krulwich T.A."/>
        </authorList>
    </citation>
    <scope>NUCLEOTIDE SEQUENCE [LARGE SCALE GENOMIC DNA]</scope>
    <source>
        <strain evidence="3">RCAM04685</strain>
    </source>
</reference>